<protein>
    <submittedName>
        <fullName evidence="17">Expressed protein 2</fullName>
    </submittedName>
</protein>
<dbReference type="Gene3D" id="1.20.120.1770">
    <property type="match status" value="1"/>
</dbReference>
<dbReference type="SMART" id="SM00665">
    <property type="entry name" value="B561"/>
    <property type="match status" value="1"/>
</dbReference>
<keyword evidence="10 13" id="KW-0472">Membrane</keyword>
<dbReference type="PIRSF" id="PIRSF037471">
    <property type="entry name" value="UCP037471"/>
    <property type="match status" value="1"/>
</dbReference>
<evidence type="ECO:0000313" key="17">
    <source>
        <dbReference type="EMBL" id="ADK92875.1"/>
    </source>
</evidence>
<evidence type="ECO:0000256" key="10">
    <source>
        <dbReference type="ARBA" id="ARBA00023136"/>
    </source>
</evidence>
<sequence>MARNWLGTLLPYVLLTLVSITPTQSQAQTCSPNDLVSRTNQVYTTCNVFPSLNSYFYWSFFPSTNVTNIAFRKSSASASNWVAWAINPTGKKMAGSQAIVAFRHSNGSVLAYTSPVAGYGTKLEEGSLSFGVTDVTAEFSGGEMVVFATLSLTGGLLSTNHLWQEGPVTGDVPQAHSFGAANLGAVGTIDFQTGATSVGGGSGSNTKKKNVHGVLNAVSWGVLMPMGAMVARYLKVFQVANPAWFYLHAGTQTMAYGVGVAGWATGISLGKDSGITRTKHRDIGIALFALGTLQLFALLLRPKPDHKLRFYWNIYHHTIGYTVIVLSIVNVYEGLDILDPEKKWKRIYTGTLIFLGAVALTLLLYTFGSVTF</sequence>
<dbReference type="InterPro" id="IPR005018">
    <property type="entry name" value="DOMON_domain"/>
</dbReference>
<keyword evidence="3" id="KW-0813">Transport</keyword>
<dbReference type="GO" id="GO:0016020">
    <property type="term" value="C:membrane"/>
    <property type="evidence" value="ECO:0007669"/>
    <property type="project" value="UniProtKB-SubCell"/>
</dbReference>
<feature type="transmembrane region" description="Helical" evidence="13">
    <location>
        <begin position="347"/>
        <end position="367"/>
    </location>
</feature>
<evidence type="ECO:0000256" key="14">
    <source>
        <dbReference type="SAM" id="SignalP"/>
    </source>
</evidence>
<dbReference type="GO" id="GO:0046872">
    <property type="term" value="F:metal ion binding"/>
    <property type="evidence" value="ECO:0007669"/>
    <property type="project" value="UniProtKB-KW"/>
</dbReference>
<evidence type="ECO:0000256" key="5">
    <source>
        <dbReference type="ARBA" id="ARBA00022692"/>
    </source>
</evidence>
<evidence type="ECO:0000256" key="7">
    <source>
        <dbReference type="ARBA" id="ARBA00022729"/>
    </source>
</evidence>
<evidence type="ECO:0000256" key="8">
    <source>
        <dbReference type="ARBA" id="ARBA00022982"/>
    </source>
</evidence>
<organism evidence="17">
    <name type="scientific">Hypericum perforatum</name>
    <name type="common">St. John's wort</name>
    <dbReference type="NCBI Taxonomy" id="65561"/>
    <lineage>
        <taxon>Eukaryota</taxon>
        <taxon>Viridiplantae</taxon>
        <taxon>Streptophyta</taxon>
        <taxon>Embryophyta</taxon>
        <taxon>Tracheophyta</taxon>
        <taxon>Spermatophyta</taxon>
        <taxon>Magnoliopsida</taxon>
        <taxon>eudicotyledons</taxon>
        <taxon>Gunneridae</taxon>
        <taxon>Pentapetalae</taxon>
        <taxon>rosids</taxon>
        <taxon>fabids</taxon>
        <taxon>Malpighiales</taxon>
        <taxon>Hypericaceae</taxon>
        <taxon>Hypericeae</taxon>
        <taxon>Hypericum</taxon>
    </lineage>
</organism>
<evidence type="ECO:0000256" key="11">
    <source>
        <dbReference type="ARBA" id="ARBA00053871"/>
    </source>
</evidence>
<evidence type="ECO:0000256" key="2">
    <source>
        <dbReference type="ARBA" id="ARBA00004141"/>
    </source>
</evidence>
<keyword evidence="5 13" id="KW-0812">Transmembrane</keyword>
<dbReference type="EMBL" id="HM061166">
    <property type="protein sequence ID" value="ADK92875.1"/>
    <property type="molecule type" value="Genomic_DNA"/>
</dbReference>
<evidence type="ECO:0000256" key="13">
    <source>
        <dbReference type="SAM" id="Phobius"/>
    </source>
</evidence>
<comment type="subcellular location">
    <subcellularLocation>
        <location evidence="2">Membrane</location>
        <topology evidence="2">Multi-pass membrane protein</topology>
    </subcellularLocation>
</comment>
<dbReference type="PANTHER" id="PTHR23130:SF199">
    <property type="entry name" value="CYTOCHROME B561 AND DOMON DOMAIN-CONTAINING PROTEIN"/>
    <property type="match status" value="1"/>
</dbReference>
<feature type="binding site" description="axial binding residue" evidence="12">
    <location>
        <position position="280"/>
    </location>
    <ligand>
        <name>heme b</name>
        <dbReference type="ChEBI" id="CHEBI:60344"/>
        <label>1</label>
    </ligand>
    <ligandPart>
        <name>Fe</name>
        <dbReference type="ChEBI" id="CHEBI:18248"/>
    </ligandPart>
</feature>
<feature type="binding site" description="axial binding residue" evidence="12">
    <location>
        <position position="212"/>
    </location>
    <ligand>
        <name>heme b</name>
        <dbReference type="ChEBI" id="CHEBI:60344"/>
        <label>1</label>
    </ligand>
    <ligandPart>
        <name>Fe</name>
        <dbReference type="ChEBI" id="CHEBI:18248"/>
    </ligandPart>
</feature>
<dbReference type="Pfam" id="PF03188">
    <property type="entry name" value="Cytochrom_B561"/>
    <property type="match status" value="1"/>
</dbReference>
<feature type="transmembrane region" description="Helical" evidence="13">
    <location>
        <begin position="314"/>
        <end position="335"/>
    </location>
</feature>
<proteinExistence type="predicted"/>
<feature type="domain" description="DOMON" evidence="15">
    <location>
        <begin position="52"/>
        <end position="166"/>
    </location>
</feature>
<dbReference type="Pfam" id="PF04526">
    <property type="entry name" value="DUF568"/>
    <property type="match status" value="1"/>
</dbReference>
<feature type="binding site" description="axial binding residue" evidence="12">
    <location>
        <position position="248"/>
    </location>
    <ligand>
        <name>heme b</name>
        <dbReference type="ChEBI" id="CHEBI:60344"/>
        <label>1</label>
    </ligand>
    <ligandPart>
        <name>Fe</name>
        <dbReference type="ChEBI" id="CHEBI:18248"/>
    </ligandPart>
</feature>
<dbReference type="InterPro" id="IPR017214">
    <property type="entry name" value="UCP037471"/>
</dbReference>
<evidence type="ECO:0000256" key="3">
    <source>
        <dbReference type="ARBA" id="ARBA00022448"/>
    </source>
</evidence>
<dbReference type="CDD" id="cd08760">
    <property type="entry name" value="Cyt_b561_FRRS1_like"/>
    <property type="match status" value="1"/>
</dbReference>
<evidence type="ECO:0000256" key="6">
    <source>
        <dbReference type="ARBA" id="ARBA00022723"/>
    </source>
</evidence>
<dbReference type="PANTHER" id="PTHR23130">
    <property type="entry name" value="CYTOCHROME B561 AND DOMON DOMAIN-CONTAINING PROTEIN"/>
    <property type="match status" value="1"/>
</dbReference>
<keyword evidence="8" id="KW-0249">Electron transport</keyword>
<dbReference type="CDD" id="cd09629">
    <property type="entry name" value="DOMON_CIL1_like"/>
    <property type="match status" value="1"/>
</dbReference>
<comment type="cofactor">
    <cofactor evidence="1">
        <name>heme b</name>
        <dbReference type="ChEBI" id="CHEBI:60344"/>
    </cofactor>
</comment>
<feature type="signal peptide" evidence="14">
    <location>
        <begin position="1"/>
        <end position="27"/>
    </location>
</feature>
<feature type="transmembrane region" description="Helical" evidence="13">
    <location>
        <begin position="254"/>
        <end position="271"/>
    </location>
</feature>
<dbReference type="PROSITE" id="PS50836">
    <property type="entry name" value="DOMON"/>
    <property type="match status" value="1"/>
</dbReference>
<name>D9ZHD4_HYPPE</name>
<feature type="chain" id="PRO_5003133044" evidence="14">
    <location>
        <begin position="28"/>
        <end position="372"/>
    </location>
</feature>
<keyword evidence="12" id="KW-0408">Iron</keyword>
<dbReference type="PROSITE" id="PS50939">
    <property type="entry name" value="CYTOCHROME_B561"/>
    <property type="match status" value="1"/>
</dbReference>
<comment type="function">
    <text evidence="11">May act as a catecholamine-responsive trans-membrane electron transporter.</text>
</comment>
<dbReference type="AlphaFoldDB" id="D9ZHD4"/>
<dbReference type="FunFam" id="1.20.120.1770:FF:000007">
    <property type="entry name" value="Cytochrome b561 and DOMON domain-containing protein"/>
    <property type="match status" value="1"/>
</dbReference>
<keyword evidence="9 13" id="KW-1133">Transmembrane helix</keyword>
<reference evidence="17" key="1">
    <citation type="journal article" date="2010" name="Plant J.">
        <title>Identification and genetic analysis of the APOSPORY locus in Hypericum perforatum L.</title>
        <authorList>
            <person name="Schallau A."/>
            <person name="Arzenton F."/>
            <person name="Johnston A.J."/>
            <person name="Hahnel U."/>
            <person name="Koszegi D."/>
            <person name="Blattner F.R."/>
            <person name="Altschmied L."/>
            <person name="Haberer G."/>
            <person name="Barcaccia G."/>
            <person name="Baumlein H."/>
        </authorList>
    </citation>
    <scope>NUCLEOTIDE SEQUENCE</scope>
</reference>
<gene>
    <name evidence="17" type="primary">ExP2</name>
</gene>
<dbReference type="InterPro" id="IPR006593">
    <property type="entry name" value="Cyt_b561/ferric_Rdtase_TM"/>
</dbReference>
<feature type="transmembrane region" description="Helical" evidence="13">
    <location>
        <begin position="214"/>
        <end position="234"/>
    </location>
</feature>
<feature type="transmembrane region" description="Helical" evidence="13">
    <location>
        <begin position="283"/>
        <end position="302"/>
    </location>
</feature>
<evidence type="ECO:0000259" key="16">
    <source>
        <dbReference type="PROSITE" id="PS50939"/>
    </source>
</evidence>
<keyword evidence="6 12" id="KW-0479">Metal-binding</keyword>
<feature type="domain" description="Cytochrome b561" evidence="16">
    <location>
        <begin position="172"/>
        <end position="371"/>
    </location>
</feature>
<feature type="binding site" description="axial binding residue" evidence="12">
    <location>
        <position position="316"/>
    </location>
    <ligand>
        <name>heme b</name>
        <dbReference type="ChEBI" id="CHEBI:60344"/>
        <label>1</label>
    </ligand>
    <ligandPart>
        <name>Fe</name>
        <dbReference type="ChEBI" id="CHEBI:18248"/>
    </ligandPart>
</feature>
<keyword evidence="4" id="KW-0349">Heme</keyword>
<evidence type="ECO:0000256" key="12">
    <source>
        <dbReference type="PIRSR" id="PIRSR037471-1"/>
    </source>
</evidence>
<evidence type="ECO:0000256" key="1">
    <source>
        <dbReference type="ARBA" id="ARBA00001970"/>
    </source>
</evidence>
<evidence type="ECO:0000256" key="4">
    <source>
        <dbReference type="ARBA" id="ARBA00022617"/>
    </source>
</evidence>
<evidence type="ECO:0000259" key="15">
    <source>
        <dbReference type="PROSITE" id="PS50836"/>
    </source>
</evidence>
<accession>D9ZHD4</accession>
<evidence type="ECO:0000256" key="9">
    <source>
        <dbReference type="ARBA" id="ARBA00022989"/>
    </source>
</evidence>
<keyword evidence="7 14" id="KW-0732">Signal</keyword>
<dbReference type="InterPro" id="IPR045265">
    <property type="entry name" value="AIR12_DOMON"/>
</dbReference>